<organism evidence="1">
    <name type="scientific">viral metagenome</name>
    <dbReference type="NCBI Taxonomy" id="1070528"/>
    <lineage>
        <taxon>unclassified sequences</taxon>
        <taxon>metagenomes</taxon>
        <taxon>organismal metagenomes</taxon>
    </lineage>
</organism>
<dbReference type="AlphaFoldDB" id="A0A6C0JFJ9"/>
<evidence type="ECO:0000313" key="1">
    <source>
        <dbReference type="EMBL" id="QHU04379.1"/>
    </source>
</evidence>
<proteinExistence type="predicted"/>
<sequence length="128" mass="15641">MNYVRYLNRLPYDIIYNHIIPYTYMKQPIPLLEDIKNFDLIKKELLDSKYNTKSIKHEILAIFYTDTNILKKILERSFMFKQTLKTKNTNIHSYTNDKKFAILFGLFTPNERERFLRHIRQDDGIWFV</sequence>
<dbReference type="EMBL" id="MN740396">
    <property type="protein sequence ID" value="QHU04379.1"/>
    <property type="molecule type" value="Genomic_DNA"/>
</dbReference>
<reference evidence="1" key="1">
    <citation type="journal article" date="2020" name="Nature">
        <title>Giant virus diversity and host interactions through global metagenomics.</title>
        <authorList>
            <person name="Schulz F."/>
            <person name="Roux S."/>
            <person name="Paez-Espino D."/>
            <person name="Jungbluth S."/>
            <person name="Walsh D.A."/>
            <person name="Denef V.J."/>
            <person name="McMahon K.D."/>
            <person name="Konstantinidis K.T."/>
            <person name="Eloe-Fadrosh E.A."/>
            <person name="Kyrpides N.C."/>
            <person name="Woyke T."/>
        </authorList>
    </citation>
    <scope>NUCLEOTIDE SEQUENCE</scope>
    <source>
        <strain evidence="1">GVMAG-M-3300027708-39</strain>
    </source>
</reference>
<accession>A0A6C0JFJ9</accession>
<name>A0A6C0JFJ9_9ZZZZ</name>
<protein>
    <submittedName>
        <fullName evidence="1">Uncharacterized protein</fullName>
    </submittedName>
</protein>